<dbReference type="SUPFAM" id="SSF54197">
    <property type="entry name" value="HIT-like"/>
    <property type="match status" value="1"/>
</dbReference>
<dbReference type="InterPro" id="IPR036265">
    <property type="entry name" value="HIT-like_sf"/>
</dbReference>
<dbReference type="PANTHER" id="PTHR46243:SF1">
    <property type="entry name" value="BIS(5'-ADENOSYL)-TRIPHOSPHATASE"/>
    <property type="match status" value="1"/>
</dbReference>
<dbReference type="EMBL" id="JAPFFF010000014">
    <property type="protein sequence ID" value="KAK8870327.1"/>
    <property type="molecule type" value="Genomic_DNA"/>
</dbReference>
<name>A0ABR2IXK7_9EUKA</name>
<sequence length="139" mass="15953">MNFGPHKVPLNNVIYKTEYTYVFTNLMPVAEGHILVAPIRSVSLFHDLANEEKTDFLKVLEFASRVMKKHLHTQALNLTIQDGPEAGQTVPHVHCHIIPLNLPPTFKKQYPDDATREQTTNQYKEFFNEELAIIQKKVA</sequence>
<proteinExistence type="predicted"/>
<evidence type="ECO:0000313" key="4">
    <source>
        <dbReference type="Proteomes" id="UP001470230"/>
    </source>
</evidence>
<comment type="caution">
    <text evidence="3">The sequence shown here is derived from an EMBL/GenBank/DDBJ whole genome shotgun (WGS) entry which is preliminary data.</text>
</comment>
<organism evidence="3 4">
    <name type="scientific">Tritrichomonas musculus</name>
    <dbReference type="NCBI Taxonomy" id="1915356"/>
    <lineage>
        <taxon>Eukaryota</taxon>
        <taxon>Metamonada</taxon>
        <taxon>Parabasalia</taxon>
        <taxon>Tritrichomonadida</taxon>
        <taxon>Tritrichomonadidae</taxon>
        <taxon>Tritrichomonas</taxon>
    </lineage>
</organism>
<dbReference type="InterPro" id="IPR051884">
    <property type="entry name" value="Bis(5'-adenosyl)-TPase_reg"/>
</dbReference>
<dbReference type="PANTHER" id="PTHR46243">
    <property type="entry name" value="BIS(5'-ADENOSYL)-TRIPHOSPHATASE"/>
    <property type="match status" value="1"/>
</dbReference>
<dbReference type="Gene3D" id="3.30.428.10">
    <property type="entry name" value="HIT-like"/>
    <property type="match status" value="1"/>
</dbReference>
<evidence type="ECO:0000256" key="1">
    <source>
        <dbReference type="PROSITE-ProRule" id="PRU00464"/>
    </source>
</evidence>
<gene>
    <name evidence="3" type="ORF">M9Y10_008207</name>
</gene>
<evidence type="ECO:0000313" key="3">
    <source>
        <dbReference type="EMBL" id="KAK8870327.1"/>
    </source>
</evidence>
<dbReference type="Pfam" id="PF01230">
    <property type="entry name" value="HIT"/>
    <property type="match status" value="1"/>
</dbReference>
<dbReference type="Proteomes" id="UP001470230">
    <property type="component" value="Unassembled WGS sequence"/>
</dbReference>
<accession>A0ABR2IXK7</accession>
<keyword evidence="4" id="KW-1185">Reference proteome</keyword>
<dbReference type="PROSITE" id="PS51084">
    <property type="entry name" value="HIT_2"/>
    <property type="match status" value="1"/>
</dbReference>
<reference evidence="3 4" key="1">
    <citation type="submission" date="2024-04" db="EMBL/GenBank/DDBJ databases">
        <title>Tritrichomonas musculus Genome.</title>
        <authorList>
            <person name="Alves-Ferreira E."/>
            <person name="Grigg M."/>
            <person name="Lorenzi H."/>
            <person name="Galac M."/>
        </authorList>
    </citation>
    <scope>NUCLEOTIDE SEQUENCE [LARGE SCALE GENOMIC DNA]</scope>
    <source>
        <strain evidence="3 4">EAF2021</strain>
    </source>
</reference>
<evidence type="ECO:0000259" key="2">
    <source>
        <dbReference type="PROSITE" id="PS51084"/>
    </source>
</evidence>
<feature type="short sequence motif" description="Histidine triad motif" evidence="1">
    <location>
        <begin position="92"/>
        <end position="96"/>
    </location>
</feature>
<dbReference type="InterPro" id="IPR011146">
    <property type="entry name" value="HIT-like"/>
</dbReference>
<protein>
    <recommendedName>
        <fullName evidence="2">HIT domain-containing protein</fullName>
    </recommendedName>
</protein>
<feature type="domain" description="HIT" evidence="2">
    <location>
        <begin position="1"/>
        <end position="116"/>
    </location>
</feature>